<accession>A0A5J4KUT9</accession>
<dbReference type="PROSITE" id="PS00211">
    <property type="entry name" value="ABC_TRANSPORTER_1"/>
    <property type="match status" value="1"/>
</dbReference>
<dbReference type="EMBL" id="BKZW01000002">
    <property type="protein sequence ID" value="GER90237.1"/>
    <property type="molecule type" value="Genomic_DNA"/>
</dbReference>
<sequence length="309" mass="34200">MTEMIEVNSLTKRYGNKRGINDVSFQVAEGEVFGFLGPNGAGKSTTIRLLMALLRANSGTASIAGLDVWQQSVEIKRLVGYLPGELALDPRLTGGQILEYFGHLRGGVDQAYLKQLIARLNFDPSRKSRQYSSGNKRKLGIIQAFMHRPRLLILDEPTSGLDPLHQQEFDRMLEEVRNAGCTVFLSSHILTEVEQTCNRVAIIREGQIVRVGLIEDLKDIKRHEITIIFAEPVSSEAFKGLTGVEKVDTLADGHTLHLSVQGPADAVVKAAAQYSVVSLNSHEPSLEDIFMHYYENDGQPVKEASHVVH</sequence>
<keyword evidence="7" id="KW-1185">Reference proteome</keyword>
<keyword evidence="2" id="KW-0813">Transport</keyword>
<name>A0A5J4KUT9_9CHLR</name>
<dbReference type="PANTHER" id="PTHR42711">
    <property type="entry name" value="ABC TRANSPORTER ATP-BINDING PROTEIN"/>
    <property type="match status" value="1"/>
</dbReference>
<dbReference type="SUPFAM" id="SSF52540">
    <property type="entry name" value="P-loop containing nucleoside triphosphate hydrolases"/>
    <property type="match status" value="1"/>
</dbReference>
<evidence type="ECO:0000313" key="7">
    <source>
        <dbReference type="Proteomes" id="UP000326912"/>
    </source>
</evidence>
<dbReference type="Pfam" id="PF00005">
    <property type="entry name" value="ABC_tran"/>
    <property type="match status" value="1"/>
</dbReference>
<dbReference type="PROSITE" id="PS50893">
    <property type="entry name" value="ABC_TRANSPORTER_2"/>
    <property type="match status" value="1"/>
</dbReference>
<organism evidence="6 7">
    <name type="scientific">Dictyobacter vulcani</name>
    <dbReference type="NCBI Taxonomy" id="2607529"/>
    <lineage>
        <taxon>Bacteria</taxon>
        <taxon>Bacillati</taxon>
        <taxon>Chloroflexota</taxon>
        <taxon>Ktedonobacteria</taxon>
        <taxon>Ktedonobacterales</taxon>
        <taxon>Dictyobacteraceae</taxon>
        <taxon>Dictyobacter</taxon>
    </lineage>
</organism>
<protein>
    <submittedName>
        <fullName evidence="6">ABC transporter ATP-binding protein</fullName>
    </submittedName>
</protein>
<comment type="caution">
    <text evidence="6">The sequence shown here is derived from an EMBL/GenBank/DDBJ whole genome shotgun (WGS) entry which is preliminary data.</text>
</comment>
<evidence type="ECO:0000256" key="2">
    <source>
        <dbReference type="ARBA" id="ARBA00022448"/>
    </source>
</evidence>
<dbReference type="GO" id="GO:0005524">
    <property type="term" value="F:ATP binding"/>
    <property type="evidence" value="ECO:0007669"/>
    <property type="project" value="UniProtKB-KW"/>
</dbReference>
<evidence type="ECO:0000256" key="3">
    <source>
        <dbReference type="ARBA" id="ARBA00022741"/>
    </source>
</evidence>
<evidence type="ECO:0000313" key="6">
    <source>
        <dbReference type="EMBL" id="GER90237.1"/>
    </source>
</evidence>
<dbReference type="Proteomes" id="UP000326912">
    <property type="component" value="Unassembled WGS sequence"/>
</dbReference>
<dbReference type="SMART" id="SM00382">
    <property type="entry name" value="AAA"/>
    <property type="match status" value="1"/>
</dbReference>
<dbReference type="InterPro" id="IPR025302">
    <property type="entry name" value="DrrA1/2-like_C"/>
</dbReference>
<dbReference type="Gene3D" id="3.40.50.300">
    <property type="entry name" value="P-loop containing nucleotide triphosphate hydrolases"/>
    <property type="match status" value="1"/>
</dbReference>
<evidence type="ECO:0000256" key="4">
    <source>
        <dbReference type="ARBA" id="ARBA00022840"/>
    </source>
</evidence>
<evidence type="ECO:0000259" key="5">
    <source>
        <dbReference type="PROSITE" id="PS50893"/>
    </source>
</evidence>
<dbReference type="InterPro" id="IPR003593">
    <property type="entry name" value="AAA+_ATPase"/>
</dbReference>
<dbReference type="InterPro" id="IPR027417">
    <property type="entry name" value="P-loop_NTPase"/>
</dbReference>
<dbReference type="GO" id="GO:0016887">
    <property type="term" value="F:ATP hydrolysis activity"/>
    <property type="evidence" value="ECO:0007669"/>
    <property type="project" value="InterPro"/>
</dbReference>
<dbReference type="PANTHER" id="PTHR42711:SF5">
    <property type="entry name" value="ABC TRANSPORTER ATP-BINDING PROTEIN NATA"/>
    <property type="match status" value="1"/>
</dbReference>
<evidence type="ECO:0000256" key="1">
    <source>
        <dbReference type="ARBA" id="ARBA00005417"/>
    </source>
</evidence>
<gene>
    <name evidence="6" type="ORF">KDW_43990</name>
</gene>
<dbReference type="InterPro" id="IPR050763">
    <property type="entry name" value="ABC_transporter_ATP-binding"/>
</dbReference>
<dbReference type="RefSeq" id="WP_151758001.1">
    <property type="nucleotide sequence ID" value="NZ_BKZW01000002.1"/>
</dbReference>
<dbReference type="InterPro" id="IPR003439">
    <property type="entry name" value="ABC_transporter-like_ATP-bd"/>
</dbReference>
<reference evidence="6 7" key="1">
    <citation type="submission" date="2019-10" db="EMBL/GenBank/DDBJ databases">
        <title>Dictyobacter vulcani sp. nov., within the class Ktedonobacteria, isolated from soil of volcanic Mt. Zao.</title>
        <authorList>
            <person name="Zheng Y."/>
            <person name="Wang C.M."/>
            <person name="Sakai Y."/>
            <person name="Abe K."/>
            <person name="Yokota A."/>
            <person name="Yabe S."/>
        </authorList>
    </citation>
    <scope>NUCLEOTIDE SEQUENCE [LARGE SCALE GENOMIC DNA]</scope>
    <source>
        <strain evidence="6 7">W12</strain>
    </source>
</reference>
<dbReference type="InterPro" id="IPR017871">
    <property type="entry name" value="ABC_transporter-like_CS"/>
</dbReference>
<dbReference type="AlphaFoldDB" id="A0A5J4KUT9"/>
<keyword evidence="4 6" id="KW-0067">ATP-binding</keyword>
<feature type="domain" description="ABC transporter" evidence="5">
    <location>
        <begin position="5"/>
        <end position="230"/>
    </location>
</feature>
<dbReference type="Pfam" id="PF13732">
    <property type="entry name" value="DrrA1-3_C"/>
    <property type="match status" value="1"/>
</dbReference>
<keyword evidence="3" id="KW-0547">Nucleotide-binding</keyword>
<dbReference type="CDD" id="cd03230">
    <property type="entry name" value="ABC_DR_subfamily_A"/>
    <property type="match status" value="1"/>
</dbReference>
<comment type="similarity">
    <text evidence="1">Belongs to the ABC transporter superfamily.</text>
</comment>
<proteinExistence type="inferred from homology"/>